<name>A0ABQ3EW45_9ACTN</name>
<evidence type="ECO:0000256" key="2">
    <source>
        <dbReference type="PIRNR" id="PIRNR006429"/>
    </source>
</evidence>
<dbReference type="Gene3D" id="3.20.20.70">
    <property type="entry name" value="Aldolase class I"/>
    <property type="match status" value="1"/>
</dbReference>
<evidence type="ECO:0000256" key="3">
    <source>
        <dbReference type="SAM" id="Phobius"/>
    </source>
</evidence>
<dbReference type="PANTHER" id="PTHR43819:SF1">
    <property type="entry name" value="ARCHAEAL-TYPE GLUTAMATE SYNTHASE [NADPH]"/>
    <property type="match status" value="1"/>
</dbReference>
<feature type="transmembrane region" description="Helical" evidence="3">
    <location>
        <begin position="47"/>
        <end position="67"/>
    </location>
</feature>
<dbReference type="EMBL" id="BMVP01000008">
    <property type="protein sequence ID" value="GHB67780.1"/>
    <property type="molecule type" value="Genomic_DNA"/>
</dbReference>
<dbReference type="InterPro" id="IPR027283">
    <property type="entry name" value="YerD"/>
</dbReference>
<keyword evidence="3" id="KW-0472">Membrane</keyword>
<sequence>MTDGTPLGPIAGRTSGHKRGVLKILLVILIGSAAVLAAVAAVLSSPWWWAVAAPLLLLAVTALHDLVQRRHSVLRNYPLLGHMRFALEALRPEIQQYFVERNFDGRPFDRDTRSIVYERAKGTDAEEPFGTELDLYRPGSEYLVPSMAPRPVATDPPRVRIGGPDCTRPYDMALLNVSAMSFGSLSANAVLALNAGAREGGFAHDTGEGGLSEYHLRPGGDLVWEIGTGYFGCRTDDGGFDERKFAEKAAHPQVKCVSLKISQGAKPGIGGVLPGPKVNAEIAKVRGVPQGETVISPPYHRVYSTPRELVRFLARMRELADGKPVGFKLCVGSRRQFLAVCKAMLEEGVTPDFIVVDGAEGGTGAAPLEFADNVGLPLGEGLMTVHNALVGAGLRDRIRIGASGKVATGSDLVKRLLQGADYTNAARAMMFAIGCIQAQRCHTNTCPVGVATQDERRARALDVDDKSQRVRRYQEATVKSALQIMASMGVEDPGGLRPHMLMHRVDPHTVRSYAELHDWLAPGELLASPPEGWAGDWAAADPDRFTS</sequence>
<dbReference type="PANTHER" id="PTHR43819">
    <property type="entry name" value="ARCHAEAL-TYPE GLUTAMATE SYNTHASE [NADPH]"/>
    <property type="match status" value="1"/>
</dbReference>
<feature type="transmembrane region" description="Helical" evidence="3">
    <location>
        <begin position="21"/>
        <end position="41"/>
    </location>
</feature>
<evidence type="ECO:0000313" key="6">
    <source>
        <dbReference type="Proteomes" id="UP000642673"/>
    </source>
</evidence>
<gene>
    <name evidence="5" type="ORF">GCM10010347_42360</name>
</gene>
<evidence type="ECO:0000256" key="1">
    <source>
        <dbReference type="ARBA" id="ARBA00009716"/>
    </source>
</evidence>
<dbReference type="SUPFAM" id="SSF51395">
    <property type="entry name" value="FMN-linked oxidoreductases"/>
    <property type="match status" value="1"/>
</dbReference>
<keyword evidence="3" id="KW-0812">Transmembrane</keyword>
<dbReference type="PIRSF" id="PIRSF500060">
    <property type="entry name" value="UCP500060"/>
    <property type="match status" value="1"/>
</dbReference>
<evidence type="ECO:0000259" key="4">
    <source>
        <dbReference type="Pfam" id="PF01645"/>
    </source>
</evidence>
<protein>
    <submittedName>
        <fullName evidence="5">FMN-binding glutamate synthase family protein</fullName>
    </submittedName>
</protein>
<comment type="similarity">
    <text evidence="1 2">Belongs to the glutamate synthase family.</text>
</comment>
<dbReference type="PIRSF" id="PIRSF006429">
    <property type="entry name" value="GOGAT_lg_2"/>
    <property type="match status" value="1"/>
</dbReference>
<dbReference type="Proteomes" id="UP000642673">
    <property type="component" value="Unassembled WGS sequence"/>
</dbReference>
<comment type="caution">
    <text evidence="5">The sequence shown here is derived from an EMBL/GenBank/DDBJ whole genome shotgun (WGS) entry which is preliminary data.</text>
</comment>
<keyword evidence="3" id="KW-1133">Transmembrane helix</keyword>
<dbReference type="InterPro" id="IPR002932">
    <property type="entry name" value="Glu_synthdom"/>
</dbReference>
<dbReference type="InterPro" id="IPR013785">
    <property type="entry name" value="Aldolase_TIM"/>
</dbReference>
<dbReference type="Pfam" id="PF01645">
    <property type="entry name" value="Glu_synthase"/>
    <property type="match status" value="1"/>
</dbReference>
<dbReference type="InterPro" id="IPR024188">
    <property type="entry name" value="GltB"/>
</dbReference>
<organism evidence="5 6">
    <name type="scientific">Streptomyces cirratus</name>
    <dbReference type="NCBI Taxonomy" id="68187"/>
    <lineage>
        <taxon>Bacteria</taxon>
        <taxon>Bacillati</taxon>
        <taxon>Actinomycetota</taxon>
        <taxon>Actinomycetes</taxon>
        <taxon>Kitasatosporales</taxon>
        <taxon>Streptomycetaceae</taxon>
        <taxon>Streptomyces</taxon>
    </lineage>
</organism>
<evidence type="ECO:0000313" key="5">
    <source>
        <dbReference type="EMBL" id="GHB67780.1"/>
    </source>
</evidence>
<dbReference type="CDD" id="cd02808">
    <property type="entry name" value="GltS_FMN"/>
    <property type="match status" value="1"/>
</dbReference>
<accession>A0ABQ3EW45</accession>
<reference evidence="6" key="1">
    <citation type="journal article" date="2019" name="Int. J. Syst. Evol. Microbiol.">
        <title>The Global Catalogue of Microorganisms (GCM) 10K type strain sequencing project: providing services to taxonomists for standard genome sequencing and annotation.</title>
        <authorList>
            <consortium name="The Broad Institute Genomics Platform"/>
            <consortium name="The Broad Institute Genome Sequencing Center for Infectious Disease"/>
            <person name="Wu L."/>
            <person name="Ma J."/>
        </authorList>
    </citation>
    <scope>NUCLEOTIDE SEQUENCE [LARGE SCALE GENOMIC DNA]</scope>
    <source>
        <strain evidence="6">JCM 4738</strain>
    </source>
</reference>
<keyword evidence="6" id="KW-1185">Reference proteome</keyword>
<feature type="domain" description="Glutamate synthase" evidence="4">
    <location>
        <begin position="175"/>
        <end position="490"/>
    </location>
</feature>
<proteinExistence type="inferred from homology"/>